<keyword evidence="1" id="KW-0175">Coiled coil</keyword>
<name>A0A9X6RKP3_HYPEX</name>
<evidence type="ECO:0000313" key="4">
    <source>
        <dbReference type="EMBL" id="OWA50901.1"/>
    </source>
</evidence>
<evidence type="ECO:0000256" key="1">
    <source>
        <dbReference type="SAM" id="Coils"/>
    </source>
</evidence>
<evidence type="ECO:0000256" key="2">
    <source>
        <dbReference type="SAM" id="MobiDB-lite"/>
    </source>
</evidence>
<feature type="domain" description="Histone deacetylase complex subunit SAP30 zinc-finger" evidence="3">
    <location>
        <begin position="77"/>
        <end position="134"/>
    </location>
</feature>
<accession>A0A9X6RKP3</accession>
<dbReference type="Proteomes" id="UP000192578">
    <property type="component" value="Unassembled WGS sequence"/>
</dbReference>
<feature type="compositionally biased region" description="Low complexity" evidence="2">
    <location>
        <begin position="242"/>
        <end position="267"/>
    </location>
</feature>
<feature type="compositionally biased region" description="Low complexity" evidence="2">
    <location>
        <begin position="1103"/>
        <end position="1112"/>
    </location>
</feature>
<dbReference type="Pfam" id="PF13866">
    <property type="entry name" value="zf-SAP30"/>
    <property type="match status" value="1"/>
</dbReference>
<dbReference type="EMBL" id="MTYJ01000207">
    <property type="protein sequence ID" value="OWA50901.1"/>
    <property type="molecule type" value="Genomic_DNA"/>
</dbReference>
<organism evidence="4 5">
    <name type="scientific">Hypsibius exemplaris</name>
    <name type="common">Freshwater tardigrade</name>
    <dbReference type="NCBI Taxonomy" id="2072580"/>
    <lineage>
        <taxon>Eukaryota</taxon>
        <taxon>Metazoa</taxon>
        <taxon>Ecdysozoa</taxon>
        <taxon>Tardigrada</taxon>
        <taxon>Eutardigrada</taxon>
        <taxon>Parachela</taxon>
        <taxon>Hypsibioidea</taxon>
        <taxon>Hypsibiidae</taxon>
        <taxon>Hypsibius</taxon>
    </lineage>
</organism>
<feature type="coiled-coil region" evidence="1">
    <location>
        <begin position="499"/>
        <end position="596"/>
    </location>
</feature>
<dbReference type="Gene3D" id="3.40.1800.30">
    <property type="match status" value="1"/>
</dbReference>
<evidence type="ECO:0000259" key="3">
    <source>
        <dbReference type="Pfam" id="PF13866"/>
    </source>
</evidence>
<feature type="region of interest" description="Disordered" evidence="2">
    <location>
        <begin position="768"/>
        <end position="853"/>
    </location>
</feature>
<comment type="caution">
    <text evidence="4">The sequence shown here is derived from an EMBL/GenBank/DDBJ whole genome shotgun (WGS) entry which is preliminary data.</text>
</comment>
<proteinExistence type="predicted"/>
<dbReference type="OrthoDB" id="510958at2759"/>
<keyword evidence="5" id="KW-1185">Reference proteome</keyword>
<feature type="compositionally biased region" description="Polar residues" evidence="2">
    <location>
        <begin position="314"/>
        <end position="336"/>
    </location>
</feature>
<feature type="region of interest" description="Disordered" evidence="2">
    <location>
        <begin position="237"/>
        <end position="349"/>
    </location>
</feature>
<reference evidence="5" key="1">
    <citation type="submission" date="2017-01" db="EMBL/GenBank/DDBJ databases">
        <title>Comparative genomics of anhydrobiosis in the tardigrade Hypsibius dujardini.</title>
        <authorList>
            <person name="Yoshida Y."/>
            <person name="Koutsovoulos G."/>
            <person name="Laetsch D."/>
            <person name="Stevens L."/>
            <person name="Kumar S."/>
            <person name="Horikawa D."/>
            <person name="Ishino K."/>
            <person name="Komine S."/>
            <person name="Tomita M."/>
            <person name="Blaxter M."/>
            <person name="Arakawa K."/>
        </authorList>
    </citation>
    <scope>NUCLEOTIDE SEQUENCE [LARGE SCALE GENOMIC DNA]</scope>
    <source>
        <strain evidence="5">Z151</strain>
    </source>
</reference>
<evidence type="ECO:0000313" key="5">
    <source>
        <dbReference type="Proteomes" id="UP000192578"/>
    </source>
</evidence>
<feature type="compositionally biased region" description="Polar residues" evidence="2">
    <location>
        <begin position="800"/>
        <end position="815"/>
    </location>
</feature>
<protein>
    <recommendedName>
        <fullName evidence="3">Histone deacetylase complex subunit SAP30 zinc-finger domain-containing protein</fullName>
    </recommendedName>
</protein>
<feature type="region of interest" description="Disordered" evidence="2">
    <location>
        <begin position="1075"/>
        <end position="1139"/>
    </location>
</feature>
<dbReference type="InterPro" id="IPR025717">
    <property type="entry name" value="SAP30_zn-finger"/>
</dbReference>
<feature type="region of interest" description="Disordered" evidence="2">
    <location>
        <begin position="952"/>
        <end position="971"/>
    </location>
</feature>
<feature type="compositionally biased region" description="Low complexity" evidence="2">
    <location>
        <begin position="732"/>
        <end position="745"/>
    </location>
</feature>
<sequence length="1139" mass="124725">MTQILEPLLTFFMRFPNVNGETCNSFLHFRLKLFCHSCGIFEGMMASSSSASAAQSSGDGTQRKALITGITGQDVEKKRICCLLDRGVRCKRFAGEAGFTQRVGDMVTRSGYPLAPERTAGHICICDDHKAYILKLKPTPHAQPAYAQPAHAQSAQAQPAHAQPAHAQPTHAQPTHAQPAHAQQAIVATQRVVSSGAFPDISKPVTAGARSIPLVSGNQPRPPPLLSAIHPAATTGIIKQPSSSSNSIESSPSDSSQSIKSQLSRTSKFAMGKKPRDSLCIKRYEELRAPRPQAQDEEDEEDERDRSQEVLRSDGNSPGDGNSLGSCGGSQNTQFGSVEKNGADDDSGWGSYGVYREVSLPASQPISQTVTQPKSDKPLPPVQMASIPMEHGAIFKWDAVKFPSGLNEVSFEENLASHYRGRTVHPQPTTTLDVANSETKLSTVSSTLVDHAKMTEKTQVTFGVVAEVKTWVTIPPNETLATPPPAAVRTAMEQPPPAVSRMELELTEKLKTANELLQREKEQVLREKELVQREQELRTCAENKLQSLQTQLALKEKDRLDVIDLVERSNRAAAAAQEELRRLKDVQAENGHLKHEIMECREWSAAERRLSDVRYHTARDILQSVTASLSIFSRDMAKVDGDAGDAVEAVVQFAHTVRGKLDPIIAARQGAGSDDLLKVLRTETDELGRTVHDWKARMDSKATAAAKAAATGEIVQTRPNDTSTFGDDENAALRSATRSSLAPSSQQSNRTNPEIRAMWNDQTTYNQTMDMTSNREPPPARMFSDPPRLGGGGIAIFEDLSQSSSQPTVGPTDTDSGAFKPMAPIRQSLAPRKSVKQKQMQSSPSEDSENLPMFPQILPPQPLPFNIFVDASVYGQQTDYLPAIRPAVNDGVMFEKENEDDSENTPPFDAIQADLASKTSTRHVNGILNESVDHPVVPLDCLTDKDFFEVAESDSDGEADPRRQLFSLKPQLPPPRLSSQMIFAPAPQPLPRKSIPFNPRRSMGPLGDFQNEFNMTMQHDTGRKSMGGPLDQTLLVPQELDQELFFESIDPLQRMTSTPMVLGIAEDQDFKDHMRNRPRQSYLPPKSSACLSPITEGSRENKSSTPSSSGVSTWNRTKKSMGNYSPVAENDETGNKTSH</sequence>
<dbReference type="AlphaFoldDB" id="A0A9X6RKP3"/>
<feature type="compositionally biased region" description="Basic and acidic residues" evidence="2">
    <location>
        <begin position="274"/>
        <end position="289"/>
    </location>
</feature>
<feature type="region of interest" description="Disordered" evidence="2">
    <location>
        <begin position="708"/>
        <end position="756"/>
    </location>
</feature>
<gene>
    <name evidence="4" type="ORF">BV898_15404</name>
</gene>
<feature type="region of interest" description="Disordered" evidence="2">
    <location>
        <begin position="143"/>
        <end position="184"/>
    </location>
</feature>